<gene>
    <name evidence="1" type="ORF">UFOPK1776_00525</name>
</gene>
<protein>
    <submittedName>
        <fullName evidence="1">Unannotated protein</fullName>
    </submittedName>
</protein>
<name>A0A6J6FK02_9ZZZZ</name>
<dbReference type="EMBL" id="CAEZUC010000064">
    <property type="protein sequence ID" value="CAB4589342.1"/>
    <property type="molecule type" value="Genomic_DNA"/>
</dbReference>
<evidence type="ECO:0000313" key="1">
    <source>
        <dbReference type="EMBL" id="CAB4589342.1"/>
    </source>
</evidence>
<accession>A0A6J6FK02</accession>
<reference evidence="1" key="1">
    <citation type="submission" date="2020-05" db="EMBL/GenBank/DDBJ databases">
        <authorList>
            <person name="Chiriac C."/>
            <person name="Salcher M."/>
            <person name="Ghai R."/>
            <person name="Kavagutti S V."/>
        </authorList>
    </citation>
    <scope>NUCLEOTIDE SEQUENCE</scope>
</reference>
<organism evidence="1">
    <name type="scientific">freshwater metagenome</name>
    <dbReference type="NCBI Taxonomy" id="449393"/>
    <lineage>
        <taxon>unclassified sequences</taxon>
        <taxon>metagenomes</taxon>
        <taxon>ecological metagenomes</taxon>
    </lineage>
</organism>
<dbReference type="AlphaFoldDB" id="A0A6J6FK02"/>
<proteinExistence type="predicted"/>
<sequence>MAINSTPPDAGVDLLSDEIIFPSESTTPAETLVPPISTPIVKAELEIFTLY</sequence>